<evidence type="ECO:0000256" key="7">
    <source>
        <dbReference type="ARBA" id="ARBA00023136"/>
    </source>
</evidence>
<evidence type="ECO:0000256" key="8">
    <source>
        <dbReference type="RuleBase" id="RU365092"/>
    </source>
</evidence>
<comment type="subcellular location">
    <subcellularLocation>
        <location evidence="1 8">Cell membrane</location>
        <topology evidence="1 8">Multi-pass membrane protein</topology>
    </subcellularLocation>
</comment>
<evidence type="ECO:0000313" key="9">
    <source>
        <dbReference type="EMBL" id="ADH91787.1"/>
    </source>
</evidence>
<dbReference type="Pfam" id="PF02652">
    <property type="entry name" value="Lactate_perm"/>
    <property type="match status" value="1"/>
</dbReference>
<gene>
    <name evidence="9" type="ordered locus">Arch_0019</name>
</gene>
<dbReference type="PANTHER" id="PTHR30003">
    <property type="entry name" value="L-LACTATE PERMEASE"/>
    <property type="match status" value="1"/>
</dbReference>
<reference evidence="9 10" key="1">
    <citation type="journal article" date="2010" name="Stand. Genomic Sci.">
        <title>Complete genome sequence of Arcanobacterium haemolyticum type strain (11018).</title>
        <authorList>
            <person name="Yasawong M."/>
            <person name="Teshima H."/>
            <person name="Lapidus A."/>
            <person name="Nolan M."/>
            <person name="Lucas S."/>
            <person name="Glavina Del Rio T."/>
            <person name="Tice H."/>
            <person name="Cheng J."/>
            <person name="Bruce D."/>
            <person name="Detter C."/>
            <person name="Tapia R."/>
            <person name="Han C."/>
            <person name="Goodwin L."/>
            <person name="Pitluck S."/>
            <person name="Liolios K."/>
            <person name="Ivanova N."/>
            <person name="Mavromatis K."/>
            <person name="Mikhailova N."/>
            <person name="Pati A."/>
            <person name="Chen A."/>
            <person name="Palaniappan K."/>
            <person name="Land M."/>
            <person name="Hauser L."/>
            <person name="Chang Y."/>
            <person name="Jeffries C."/>
            <person name="Rohde M."/>
            <person name="Sikorski J."/>
            <person name="Pukall R."/>
            <person name="Goker M."/>
            <person name="Woyke T."/>
            <person name="Bristow J."/>
            <person name="Eisen J."/>
            <person name="Markowitz V."/>
            <person name="Hugenholtz P."/>
            <person name="Kyrpides N."/>
            <person name="Klenk H."/>
        </authorList>
    </citation>
    <scope>NUCLEOTIDE SEQUENCE [LARGE SCALE GENOMIC DNA]</scope>
    <source>
        <strain evidence="10">ATCC 9345 / DSM 20595 / CCUG 17215 / LMG 16163 / NBRC 15585 / NCTC 8452 / 11018</strain>
    </source>
</reference>
<dbReference type="HOGENOM" id="CLU_021628_0_0_11"/>
<dbReference type="InterPro" id="IPR003804">
    <property type="entry name" value="Lactate_perm"/>
</dbReference>
<dbReference type="EMBL" id="CP002045">
    <property type="protein sequence ID" value="ADH91787.1"/>
    <property type="molecule type" value="Genomic_DNA"/>
</dbReference>
<feature type="transmembrane region" description="Helical" evidence="8">
    <location>
        <begin position="21"/>
        <end position="43"/>
    </location>
</feature>
<keyword evidence="7 8" id="KW-0472">Membrane</keyword>
<comment type="similarity">
    <text evidence="2 8">Belongs to the lactate permease family.</text>
</comment>
<keyword evidence="10" id="KW-1185">Reference proteome</keyword>
<feature type="transmembrane region" description="Helical" evidence="8">
    <location>
        <begin position="235"/>
        <end position="254"/>
    </location>
</feature>
<dbReference type="AlphaFoldDB" id="D7BLI8"/>
<dbReference type="OrthoDB" id="9761056at2"/>
<dbReference type="Proteomes" id="UP000000376">
    <property type="component" value="Chromosome"/>
</dbReference>
<evidence type="ECO:0000256" key="2">
    <source>
        <dbReference type="ARBA" id="ARBA00010100"/>
    </source>
</evidence>
<evidence type="ECO:0000256" key="1">
    <source>
        <dbReference type="ARBA" id="ARBA00004651"/>
    </source>
</evidence>
<organism evidence="9 10">
    <name type="scientific">Arcanobacterium haemolyticum (strain ATCC 9345 / DSM 20595 / CCM 5947 / CCUG 17215 / LMG 16163 / NBRC 15585 / NCTC 8452 / 11018)</name>
    <dbReference type="NCBI Taxonomy" id="644284"/>
    <lineage>
        <taxon>Bacteria</taxon>
        <taxon>Bacillati</taxon>
        <taxon>Actinomycetota</taxon>
        <taxon>Actinomycetes</taxon>
        <taxon>Actinomycetales</taxon>
        <taxon>Actinomycetaceae</taxon>
        <taxon>Arcanobacterium</taxon>
    </lineage>
</organism>
<dbReference type="PANTHER" id="PTHR30003:SF0">
    <property type="entry name" value="GLYCOLATE PERMEASE GLCA-RELATED"/>
    <property type="match status" value="1"/>
</dbReference>
<evidence type="ECO:0000256" key="4">
    <source>
        <dbReference type="ARBA" id="ARBA00022475"/>
    </source>
</evidence>
<keyword evidence="5 8" id="KW-0812">Transmembrane</keyword>
<comment type="function">
    <text evidence="8">Uptake of L-lactate across the membrane. Can also transport D-lactate and glycolate.</text>
</comment>
<dbReference type="eggNOG" id="COG1620">
    <property type="taxonomic scope" value="Bacteria"/>
</dbReference>
<feature type="transmembrane region" description="Helical" evidence="8">
    <location>
        <begin position="49"/>
        <end position="66"/>
    </location>
</feature>
<feature type="transmembrane region" description="Helical" evidence="8">
    <location>
        <begin position="301"/>
        <end position="321"/>
    </location>
</feature>
<feature type="transmembrane region" description="Helical" evidence="8">
    <location>
        <begin position="369"/>
        <end position="386"/>
    </location>
</feature>
<feature type="transmembrane region" description="Helical" evidence="8">
    <location>
        <begin position="260"/>
        <end position="280"/>
    </location>
</feature>
<evidence type="ECO:0000256" key="5">
    <source>
        <dbReference type="ARBA" id="ARBA00022692"/>
    </source>
</evidence>
<proteinExistence type="inferred from homology"/>
<feature type="transmembrane region" description="Helical" evidence="8">
    <location>
        <begin position="165"/>
        <end position="184"/>
    </location>
</feature>
<sequence>MYSTVMHAVTFVPSTESIGGSTVLSALVGILPLIAFFIMLGVFKMKTHWCALGSLIIALIIAVFGFQMPTAMAANSALFGMAFGIMPILYIVVAAVWLYNLTVDSGRDEDVRSVFSAVGKGDIRIQALLLGFSFCGLLEGLAGFGAPVAIVAAMIVSLRIDPIKAALVTMVGNAINVGFGAMAIPVTTAGKIGGVSGAQVANTASSLTPWIIVLVPFLLLLILDGARGIRQLWHVALLQGIVTAIGHFVAAHYVSYELTAVFASLLGFAVVAGALVLLTPTTPEEWRSESSAEGVPNAGRITLALMPYWLVVVIFAIAKLWTIGVNIPETLAKTTIPVEWPGLYGSLLTHTGEPSTGAILNVQTLSNPGTMIVLTALIVSLVYGINSTERFTFSFGRGFAVLFNTIHALRWSLLTIALVMALAYVMNFSGQTAAIGAALAATGAAFAFLSPILGWIGTAVTGSATSANALFASLQSTAAAGANLDPNVLLSANTIGGGLGKIVSPQNLAIAATAINKPGSEAEILRKAAPFSGTLLLILCVLTFLATQGIVPIVQ</sequence>
<evidence type="ECO:0000256" key="3">
    <source>
        <dbReference type="ARBA" id="ARBA00022448"/>
    </source>
</evidence>
<feature type="transmembrane region" description="Helical" evidence="8">
    <location>
        <begin position="204"/>
        <end position="223"/>
    </location>
</feature>
<keyword evidence="6 8" id="KW-1133">Transmembrane helix</keyword>
<protein>
    <recommendedName>
        <fullName evidence="8">L-lactate permease</fullName>
    </recommendedName>
</protein>
<keyword evidence="3 8" id="KW-0813">Transport</keyword>
<keyword evidence="4 8" id="KW-1003">Cell membrane</keyword>
<accession>D7BLI8</accession>
<feature type="transmembrane region" description="Helical" evidence="8">
    <location>
        <begin position="432"/>
        <end position="456"/>
    </location>
</feature>
<dbReference type="GO" id="GO:0005886">
    <property type="term" value="C:plasma membrane"/>
    <property type="evidence" value="ECO:0007669"/>
    <property type="project" value="UniProtKB-SubCell"/>
</dbReference>
<dbReference type="GO" id="GO:0015129">
    <property type="term" value="F:lactate transmembrane transporter activity"/>
    <property type="evidence" value="ECO:0007669"/>
    <property type="project" value="UniProtKB-UniRule"/>
</dbReference>
<evidence type="ECO:0000256" key="6">
    <source>
        <dbReference type="ARBA" id="ARBA00022989"/>
    </source>
</evidence>
<feature type="transmembrane region" description="Helical" evidence="8">
    <location>
        <begin position="398"/>
        <end position="426"/>
    </location>
</feature>
<feature type="transmembrane region" description="Helical" evidence="8">
    <location>
        <begin position="78"/>
        <end position="99"/>
    </location>
</feature>
<name>D7BLI8_ARCHD</name>
<dbReference type="STRING" id="644284.Arch_0019"/>
<feature type="transmembrane region" description="Helical" evidence="8">
    <location>
        <begin position="535"/>
        <end position="554"/>
    </location>
</feature>
<dbReference type="GO" id="GO:0015295">
    <property type="term" value="F:solute:proton symporter activity"/>
    <property type="evidence" value="ECO:0007669"/>
    <property type="project" value="TreeGrafter"/>
</dbReference>
<feature type="transmembrane region" description="Helical" evidence="8">
    <location>
        <begin position="125"/>
        <end position="158"/>
    </location>
</feature>
<evidence type="ECO:0000313" key="10">
    <source>
        <dbReference type="Proteomes" id="UP000000376"/>
    </source>
</evidence>
<dbReference type="KEGG" id="ahe:Arch_0019"/>
<dbReference type="NCBIfam" id="TIGR00795">
    <property type="entry name" value="lctP"/>
    <property type="match status" value="1"/>
</dbReference>